<dbReference type="AlphaFoldDB" id="A0A323UZN8"/>
<dbReference type="InterPro" id="IPR001633">
    <property type="entry name" value="EAL_dom"/>
</dbReference>
<sequence>MLPSMIPFDPLRGKPPEEPFVPDLSEGAETGVYLALLELIDEGLIITGDETIIDVNSAACRLLEREYRELANRPLADIFPDERAFLEARARLLIQGEMRGSLRVALPGGRHRDFRFVAAARLRPGIHALILSPDLLAETRPEDDGDRVWPRLAAALAQPVIVVDDQRRVSAANAAALESLGMRRDALIGQPVEDCLKLDWPSAGGAPIARIHATRHDEPLQARVLDGPRPGWHLLVLPAGVSTQAGTVAAPAASSPPTRRSNQLAILNDQLELHFQPLVNARTGAIHSGEALLRWHHPVNGVIPFRRFAHAARDDGRLPELGGWALRAACRAAQAWPSTQGRSPSVTVNIAIEQILHGALVQQVTTALSESGIEPQRLELDLDEQVLVAAEDEVAPILHALAALGVRLAIDDFGHGLSTIRRLKRYPIQALKLDPELVRQVGRLDESDAVVESIVCMARPLGLKVLARGVEDEAQQAFLLALECDLQQGPLFGPPMTAPDFGSFLSDQLFC</sequence>
<dbReference type="Pfam" id="PF13188">
    <property type="entry name" value="PAS_8"/>
    <property type="match status" value="1"/>
</dbReference>
<dbReference type="InterPro" id="IPR000014">
    <property type="entry name" value="PAS"/>
</dbReference>
<dbReference type="CDD" id="cd01948">
    <property type="entry name" value="EAL"/>
    <property type="match status" value="1"/>
</dbReference>
<organism evidence="3 4">
    <name type="scientific">Parazoarcus communis SWub3 = DSM 12120</name>
    <dbReference type="NCBI Taxonomy" id="1121029"/>
    <lineage>
        <taxon>Bacteria</taxon>
        <taxon>Pseudomonadati</taxon>
        <taxon>Pseudomonadota</taxon>
        <taxon>Betaproteobacteria</taxon>
        <taxon>Rhodocyclales</taxon>
        <taxon>Zoogloeaceae</taxon>
        <taxon>Parazoarcus</taxon>
    </lineage>
</organism>
<dbReference type="PROSITE" id="PS50883">
    <property type="entry name" value="EAL"/>
    <property type="match status" value="1"/>
</dbReference>
<evidence type="ECO:0000313" key="3">
    <source>
        <dbReference type="EMBL" id="PZA18069.1"/>
    </source>
</evidence>
<dbReference type="SUPFAM" id="SSF55785">
    <property type="entry name" value="PYP-like sensor domain (PAS domain)"/>
    <property type="match status" value="2"/>
</dbReference>
<feature type="domain" description="EAL" evidence="2">
    <location>
        <begin position="255"/>
        <end position="509"/>
    </location>
</feature>
<feature type="region of interest" description="Disordered" evidence="1">
    <location>
        <begin position="1"/>
        <end position="20"/>
    </location>
</feature>
<dbReference type="Proteomes" id="UP000248259">
    <property type="component" value="Unassembled WGS sequence"/>
</dbReference>
<accession>A0A323UZN8</accession>
<evidence type="ECO:0000256" key="1">
    <source>
        <dbReference type="SAM" id="MobiDB-lite"/>
    </source>
</evidence>
<dbReference type="InterPro" id="IPR013656">
    <property type="entry name" value="PAS_4"/>
</dbReference>
<dbReference type="Gene3D" id="3.30.450.20">
    <property type="entry name" value="PAS domain"/>
    <property type="match status" value="2"/>
</dbReference>
<dbReference type="OrthoDB" id="9813903at2"/>
<dbReference type="Pfam" id="PF00563">
    <property type="entry name" value="EAL"/>
    <property type="match status" value="1"/>
</dbReference>
<dbReference type="Pfam" id="PF08448">
    <property type="entry name" value="PAS_4"/>
    <property type="match status" value="1"/>
</dbReference>
<gene>
    <name evidence="3" type="ORF">DNK49_00550</name>
</gene>
<name>A0A323UZN8_9RHOO</name>
<protein>
    <submittedName>
        <fullName evidence="3">Diguanylate cyclase</fullName>
    </submittedName>
</protein>
<dbReference type="CDD" id="cd00130">
    <property type="entry name" value="PAS"/>
    <property type="match status" value="2"/>
</dbReference>
<dbReference type="PANTHER" id="PTHR44757">
    <property type="entry name" value="DIGUANYLATE CYCLASE DGCP"/>
    <property type="match status" value="1"/>
</dbReference>
<dbReference type="InterPro" id="IPR035965">
    <property type="entry name" value="PAS-like_dom_sf"/>
</dbReference>
<dbReference type="InterPro" id="IPR035919">
    <property type="entry name" value="EAL_sf"/>
</dbReference>
<dbReference type="SUPFAM" id="SSF141868">
    <property type="entry name" value="EAL domain-like"/>
    <property type="match status" value="1"/>
</dbReference>
<dbReference type="SMART" id="SM00091">
    <property type="entry name" value="PAS"/>
    <property type="match status" value="2"/>
</dbReference>
<dbReference type="Gene3D" id="3.20.20.450">
    <property type="entry name" value="EAL domain"/>
    <property type="match status" value="1"/>
</dbReference>
<dbReference type="InterPro" id="IPR052155">
    <property type="entry name" value="Biofilm_reg_signaling"/>
</dbReference>
<comment type="caution">
    <text evidence="3">The sequence shown here is derived from an EMBL/GenBank/DDBJ whole genome shotgun (WGS) entry which is preliminary data.</text>
</comment>
<proteinExistence type="predicted"/>
<dbReference type="EMBL" id="QKOE01000001">
    <property type="protein sequence ID" value="PZA18069.1"/>
    <property type="molecule type" value="Genomic_DNA"/>
</dbReference>
<keyword evidence="4" id="KW-1185">Reference proteome</keyword>
<evidence type="ECO:0000259" key="2">
    <source>
        <dbReference type="PROSITE" id="PS50883"/>
    </source>
</evidence>
<dbReference type="SMART" id="SM00052">
    <property type="entry name" value="EAL"/>
    <property type="match status" value="1"/>
</dbReference>
<reference evidence="3 4" key="1">
    <citation type="submission" date="2018-06" db="EMBL/GenBank/DDBJ databases">
        <title>Azoarcus communis strain SWub3 genome.</title>
        <authorList>
            <person name="Zorraquino Salvo V."/>
            <person name="Toubiana D."/>
            <person name="Blumwald E."/>
        </authorList>
    </citation>
    <scope>NUCLEOTIDE SEQUENCE [LARGE SCALE GENOMIC DNA]</scope>
    <source>
        <strain evidence="3 4">SWub3</strain>
    </source>
</reference>
<evidence type="ECO:0000313" key="4">
    <source>
        <dbReference type="Proteomes" id="UP000248259"/>
    </source>
</evidence>
<dbReference type="PANTHER" id="PTHR44757:SF2">
    <property type="entry name" value="BIOFILM ARCHITECTURE MAINTENANCE PROTEIN MBAA"/>
    <property type="match status" value="1"/>
</dbReference>
<dbReference type="RefSeq" id="WP_110522370.1">
    <property type="nucleotide sequence ID" value="NZ_QKOE01000001.1"/>
</dbReference>